<sequence>MVVTPSMRASPLLNTLLSLDGTLPVRFFLQPQDSTPVIDLHQSVFDSGFWSILLDHLHNLPQDQAALILSIRFPQLICFQKVLAESAFSKLSAFWSSILSDIELCSWAPSYRGKNGLKKPSHSHQVSRPGLPASTLMASIPSIFESMLGQRRQSSTFSLMLSARLMHPLVDSSRLRGLRGLLVSHQPMLPVVIVPSSRGIFQLVLALSHILWIQLENFAAKGPTKEACVGSA</sequence>
<dbReference type="Proteomes" id="UP000245626">
    <property type="component" value="Unassembled WGS sequence"/>
</dbReference>
<name>A0ACD0NSX0_9BASI</name>
<keyword evidence="2" id="KW-1185">Reference proteome</keyword>
<reference evidence="1 2" key="1">
    <citation type="journal article" date="2018" name="Mol. Biol. Evol.">
        <title>Broad Genomic Sampling Reveals a Smut Pathogenic Ancestry of the Fungal Clade Ustilaginomycotina.</title>
        <authorList>
            <person name="Kijpornyongpan T."/>
            <person name="Mondo S.J."/>
            <person name="Barry K."/>
            <person name="Sandor L."/>
            <person name="Lee J."/>
            <person name="Lipzen A."/>
            <person name="Pangilinan J."/>
            <person name="LaButti K."/>
            <person name="Hainaut M."/>
            <person name="Henrissat B."/>
            <person name="Grigoriev I.V."/>
            <person name="Spatafora J.W."/>
            <person name="Aime M.C."/>
        </authorList>
    </citation>
    <scope>NUCLEOTIDE SEQUENCE [LARGE SCALE GENOMIC DNA]</scope>
    <source>
        <strain evidence="1 2">SA 807</strain>
    </source>
</reference>
<evidence type="ECO:0000313" key="2">
    <source>
        <dbReference type="Proteomes" id="UP000245626"/>
    </source>
</evidence>
<dbReference type="EMBL" id="KZ820124">
    <property type="protein sequence ID" value="PWN48914.1"/>
    <property type="molecule type" value="Genomic_DNA"/>
</dbReference>
<gene>
    <name evidence="1" type="ORF">IE53DRAFT_172137</name>
</gene>
<proteinExistence type="predicted"/>
<protein>
    <submittedName>
        <fullName evidence="1">Uncharacterized protein</fullName>
    </submittedName>
</protein>
<evidence type="ECO:0000313" key="1">
    <source>
        <dbReference type="EMBL" id="PWN48914.1"/>
    </source>
</evidence>
<organism evidence="1 2">
    <name type="scientific">Violaceomyces palustris</name>
    <dbReference type="NCBI Taxonomy" id="1673888"/>
    <lineage>
        <taxon>Eukaryota</taxon>
        <taxon>Fungi</taxon>
        <taxon>Dikarya</taxon>
        <taxon>Basidiomycota</taxon>
        <taxon>Ustilaginomycotina</taxon>
        <taxon>Ustilaginomycetes</taxon>
        <taxon>Violaceomycetales</taxon>
        <taxon>Violaceomycetaceae</taxon>
        <taxon>Violaceomyces</taxon>
    </lineage>
</organism>
<accession>A0ACD0NSX0</accession>